<dbReference type="Proteomes" id="UP000677457">
    <property type="component" value="Unassembled WGS sequence"/>
</dbReference>
<accession>A0ABQ4JKI5</accession>
<gene>
    <name evidence="2" type="ORF">Sar04_02460</name>
</gene>
<feature type="compositionally biased region" description="Low complexity" evidence="1">
    <location>
        <begin position="28"/>
        <end position="40"/>
    </location>
</feature>
<reference evidence="2 3" key="1">
    <citation type="submission" date="2021-03" db="EMBL/GenBank/DDBJ databases">
        <title>Whole genome shotgun sequence of Salinispora arenicola NBRC 105043.</title>
        <authorList>
            <person name="Komaki H."/>
            <person name="Tamura T."/>
        </authorList>
    </citation>
    <scope>NUCLEOTIDE SEQUENCE [LARGE SCALE GENOMIC DNA]</scope>
    <source>
        <strain evidence="2 3">NBRC 105043</strain>
    </source>
</reference>
<protein>
    <submittedName>
        <fullName evidence="2">Uncharacterized protein</fullName>
    </submittedName>
</protein>
<dbReference type="EMBL" id="BOQM01000001">
    <property type="protein sequence ID" value="GIM81481.1"/>
    <property type="molecule type" value="Genomic_DNA"/>
</dbReference>
<sequence>MPYGQTAVTCGASPRTAWNPSTAKIVASTAGRTAARASSTFNRPRGLRNHSSRSTIRRSIAQSPPGWRRIRETITRPEAGAHRAGAVARRGVVSAASRGGRSYVSGRMQDVCADLDPQPRGVTR</sequence>
<feature type="region of interest" description="Disordered" evidence="1">
    <location>
        <begin position="28"/>
        <end position="65"/>
    </location>
</feature>
<evidence type="ECO:0000313" key="3">
    <source>
        <dbReference type="Proteomes" id="UP000677457"/>
    </source>
</evidence>
<organism evidence="2 3">
    <name type="scientific">Salinispora arenicola</name>
    <dbReference type="NCBI Taxonomy" id="168697"/>
    <lineage>
        <taxon>Bacteria</taxon>
        <taxon>Bacillati</taxon>
        <taxon>Actinomycetota</taxon>
        <taxon>Actinomycetes</taxon>
        <taxon>Micromonosporales</taxon>
        <taxon>Micromonosporaceae</taxon>
        <taxon>Salinispora</taxon>
    </lineage>
</organism>
<proteinExistence type="predicted"/>
<evidence type="ECO:0000256" key="1">
    <source>
        <dbReference type="SAM" id="MobiDB-lite"/>
    </source>
</evidence>
<name>A0ABQ4JKI5_SALAC</name>
<keyword evidence="3" id="KW-1185">Reference proteome</keyword>
<evidence type="ECO:0000313" key="2">
    <source>
        <dbReference type="EMBL" id="GIM81481.1"/>
    </source>
</evidence>
<comment type="caution">
    <text evidence="2">The sequence shown here is derived from an EMBL/GenBank/DDBJ whole genome shotgun (WGS) entry which is preliminary data.</text>
</comment>